<name>A0ACC0UCN9_9AGAM</name>
<evidence type="ECO:0000313" key="2">
    <source>
        <dbReference type="Proteomes" id="UP001207468"/>
    </source>
</evidence>
<keyword evidence="2" id="KW-1185">Reference proteome</keyword>
<comment type="caution">
    <text evidence="1">The sequence shown here is derived from an EMBL/GenBank/DDBJ whole genome shotgun (WGS) entry which is preliminary data.</text>
</comment>
<evidence type="ECO:0000313" key="1">
    <source>
        <dbReference type="EMBL" id="KAI9509335.1"/>
    </source>
</evidence>
<dbReference type="EMBL" id="JAGFNK010000066">
    <property type="protein sequence ID" value="KAI9509335.1"/>
    <property type="molecule type" value="Genomic_DNA"/>
</dbReference>
<sequence length="461" mass="51399">MYSPTYHSEVSTSTIALSSTHDISDPSIDAVDLADYTRTLDPTYDGYRHGYPLPPPPRSVSITSHASLNPPSLVSSRGTPTSQSHSPSSRHTNHRAFFPSVPLSSLTQPSYVHPTSCTIPSTSLPRAEFPPWSRGWYTKDNKSPKTEAQSEASRAPFFDPSYQASAFAGNNSLYPATNSASSREFVPWSSNDTPHYDFPLDPELKEERIRMLEHEFRSGLDAPAKEEPVGSVDQNGRLITEGPKKRAAVRAIETVLALGIATSVLYAALWIKTPYPPPPQSKPHTFALYALSVLTSLFFIYRFLFRPCCCGLAVLPVQGLSGDTKKKRKGKKEQESVQVNLIVDPTIFRTTSSSISQTGTNRRPKRRSVFEGLAIEEQWRAARKELKWKLFLDASCFFLWSVEFIWILIRERCPPGGFNGWCNAYNVATTGTCLLALVFGLNVFFDVKDLHQSRVSPRTRT</sequence>
<dbReference type="Proteomes" id="UP001207468">
    <property type="component" value="Unassembled WGS sequence"/>
</dbReference>
<reference evidence="1" key="1">
    <citation type="submission" date="2021-03" db="EMBL/GenBank/DDBJ databases">
        <title>Evolutionary priming and transition to the ectomycorrhizal habit in an iconic lineage of mushroom-forming fungi: is preadaptation a requirement?</title>
        <authorList>
            <consortium name="DOE Joint Genome Institute"/>
            <person name="Looney B.P."/>
            <person name="Miyauchi S."/>
            <person name="Morin E."/>
            <person name="Drula E."/>
            <person name="Courty P.E."/>
            <person name="Chicoki N."/>
            <person name="Fauchery L."/>
            <person name="Kohler A."/>
            <person name="Kuo A."/>
            <person name="LaButti K."/>
            <person name="Pangilinan J."/>
            <person name="Lipzen A."/>
            <person name="Riley R."/>
            <person name="Andreopoulos W."/>
            <person name="He G."/>
            <person name="Johnson J."/>
            <person name="Barry K.W."/>
            <person name="Grigoriev I.V."/>
            <person name="Nagy L."/>
            <person name="Hibbett D."/>
            <person name="Henrissat B."/>
            <person name="Matheny P.B."/>
            <person name="Labbe J."/>
            <person name="Martin A.F."/>
        </authorList>
    </citation>
    <scope>NUCLEOTIDE SEQUENCE</scope>
    <source>
        <strain evidence="1">BPL698</strain>
    </source>
</reference>
<protein>
    <submittedName>
        <fullName evidence="1">Uncharacterized protein</fullName>
    </submittedName>
</protein>
<gene>
    <name evidence="1" type="ORF">F5148DRAFT_1298873</name>
</gene>
<proteinExistence type="predicted"/>
<accession>A0ACC0UCN9</accession>
<organism evidence="1 2">
    <name type="scientific">Russula earlei</name>
    <dbReference type="NCBI Taxonomy" id="71964"/>
    <lineage>
        <taxon>Eukaryota</taxon>
        <taxon>Fungi</taxon>
        <taxon>Dikarya</taxon>
        <taxon>Basidiomycota</taxon>
        <taxon>Agaricomycotina</taxon>
        <taxon>Agaricomycetes</taxon>
        <taxon>Russulales</taxon>
        <taxon>Russulaceae</taxon>
        <taxon>Russula</taxon>
    </lineage>
</organism>